<accession>A0AAD1YBQ6</accession>
<feature type="transmembrane region" description="Helical" evidence="2">
    <location>
        <begin position="488"/>
        <end position="514"/>
    </location>
</feature>
<keyword evidence="2" id="KW-1133">Transmembrane helix</keyword>
<organism evidence="3 4">
    <name type="scientific">Euplotes crassus</name>
    <dbReference type="NCBI Taxonomy" id="5936"/>
    <lineage>
        <taxon>Eukaryota</taxon>
        <taxon>Sar</taxon>
        <taxon>Alveolata</taxon>
        <taxon>Ciliophora</taxon>
        <taxon>Intramacronucleata</taxon>
        <taxon>Spirotrichea</taxon>
        <taxon>Hypotrichia</taxon>
        <taxon>Euplotida</taxon>
        <taxon>Euplotidae</taxon>
        <taxon>Moneuplotes</taxon>
    </lineage>
</organism>
<protein>
    <submittedName>
        <fullName evidence="3">Uncharacterized protein</fullName>
    </submittedName>
</protein>
<proteinExistence type="predicted"/>
<dbReference type="EMBL" id="CAMPGE010029294">
    <property type="protein sequence ID" value="CAI2386762.1"/>
    <property type="molecule type" value="Genomic_DNA"/>
</dbReference>
<feature type="transmembrane region" description="Helical" evidence="2">
    <location>
        <begin position="729"/>
        <end position="749"/>
    </location>
</feature>
<reference evidence="3" key="1">
    <citation type="submission" date="2023-07" db="EMBL/GenBank/DDBJ databases">
        <authorList>
            <consortium name="AG Swart"/>
            <person name="Singh M."/>
            <person name="Singh A."/>
            <person name="Seah K."/>
            <person name="Emmerich C."/>
        </authorList>
    </citation>
    <scope>NUCLEOTIDE SEQUENCE</scope>
    <source>
        <strain evidence="3">DP1</strain>
    </source>
</reference>
<evidence type="ECO:0000256" key="1">
    <source>
        <dbReference type="SAM" id="MobiDB-lite"/>
    </source>
</evidence>
<evidence type="ECO:0000313" key="3">
    <source>
        <dbReference type="EMBL" id="CAI2386762.1"/>
    </source>
</evidence>
<name>A0AAD1YBQ6_EUPCR</name>
<evidence type="ECO:0000313" key="4">
    <source>
        <dbReference type="Proteomes" id="UP001295684"/>
    </source>
</evidence>
<feature type="transmembrane region" description="Helical" evidence="2">
    <location>
        <begin position="576"/>
        <end position="602"/>
    </location>
</feature>
<feature type="transmembrane region" description="Helical" evidence="2">
    <location>
        <begin position="228"/>
        <end position="248"/>
    </location>
</feature>
<keyword evidence="2" id="KW-0472">Membrane</keyword>
<dbReference type="Proteomes" id="UP001295684">
    <property type="component" value="Unassembled WGS sequence"/>
</dbReference>
<keyword evidence="4" id="KW-1185">Reference proteome</keyword>
<feature type="transmembrane region" description="Helical" evidence="2">
    <location>
        <begin position="608"/>
        <end position="629"/>
    </location>
</feature>
<feature type="transmembrane region" description="Helical" evidence="2">
    <location>
        <begin position="260"/>
        <end position="278"/>
    </location>
</feature>
<dbReference type="AlphaFoldDB" id="A0AAD1YBQ6"/>
<evidence type="ECO:0000256" key="2">
    <source>
        <dbReference type="SAM" id="Phobius"/>
    </source>
</evidence>
<keyword evidence="2" id="KW-0812">Transmembrane</keyword>
<comment type="caution">
    <text evidence="3">The sequence shown here is derived from an EMBL/GenBank/DDBJ whole genome shotgun (WGS) entry which is preliminary data.</text>
</comment>
<feature type="region of interest" description="Disordered" evidence="1">
    <location>
        <begin position="23"/>
        <end position="49"/>
    </location>
</feature>
<gene>
    <name evidence="3" type="ORF">ECRASSUSDP1_LOCUS28386</name>
</gene>
<feature type="transmembrane region" description="Helical" evidence="2">
    <location>
        <begin position="187"/>
        <end position="207"/>
    </location>
</feature>
<sequence>MQNKICPEKDFLEKLEDHRGEIEESKGRRFVGGSGEGDEELGGQQWDFGGKGLDFVGERGKVTLEREFRQKMDRSASEEKEMELIDGDRRDGCYKSDSNISKIMLFGDTDNAVSLSSIEEDLFSDQNKSQEESKNGKVDKSFINILLKKIRIEGNIKEVMRSIVSKEYVETQEYRLEFNIWRCIKIFIYHMCWFFFGYLFGFVMLLIEGKNLTENMGFLLGHQVKLGAHQAIAYLSFISYMVLSIFSPNYWWFGDTSRKFLIVMIMCRSFVIGVRYGFMSTARYRLLRSKANYSWIRSDLLLFGWLELTPKTLKEEINASKARIEIDNDQFEFTFWQDIPKSLDQKLSKQDYYDRIKPEGHYKNIIHLQKEILAKMKLNNNCTIDDELDLIHNPEITVSKTMEKRKLKSKIESFINLKLPNSVEDLPRLKTKKIYKGEPILREMGLLESSINNSFLPIYFIVIVRLILPTLSSLIEHDFKFPFEWYEYILILLEGVLILVVYGANLSFMFAGIIDFKRKLFFMKILNSLISFEKDKKFVFSSYFPTLNVCSINNLSSWLVLRESCLDLGRKYTQRIFIYCSVFMFFYLTLFVFMVLCLLKFLEYELSLGFYIVGAFDIIVVLGIMLNILRMGAKVNKYFNIHKRSLLSLKKQVWKARNNYGIAISQRYSGYIKRKRFAEMLISMNLKKDKRNDYLDRLLEQINVINEELDFFKETNPLKLMGLTASDQLLNSIYTGLVSVAFALAQSFYQDLGNFGR</sequence>